<organism evidence="2 3">
    <name type="scientific">Aspergillus heteromorphus CBS 117.55</name>
    <dbReference type="NCBI Taxonomy" id="1448321"/>
    <lineage>
        <taxon>Eukaryota</taxon>
        <taxon>Fungi</taxon>
        <taxon>Dikarya</taxon>
        <taxon>Ascomycota</taxon>
        <taxon>Pezizomycotina</taxon>
        <taxon>Eurotiomycetes</taxon>
        <taxon>Eurotiomycetidae</taxon>
        <taxon>Eurotiales</taxon>
        <taxon>Aspergillaceae</taxon>
        <taxon>Aspergillus</taxon>
        <taxon>Aspergillus subgen. Circumdati</taxon>
    </lineage>
</organism>
<dbReference type="RefSeq" id="XP_025400121.1">
    <property type="nucleotide sequence ID" value="XM_025539324.1"/>
</dbReference>
<proteinExistence type="predicted"/>
<dbReference type="OrthoDB" id="3800761at2759"/>
<accession>A0A317WES4</accession>
<reference evidence="2 3" key="1">
    <citation type="submission" date="2016-12" db="EMBL/GenBank/DDBJ databases">
        <title>The genomes of Aspergillus section Nigri reveals drivers in fungal speciation.</title>
        <authorList>
            <consortium name="DOE Joint Genome Institute"/>
            <person name="Vesth T.C."/>
            <person name="Nybo J."/>
            <person name="Theobald S."/>
            <person name="Brandl J."/>
            <person name="Frisvad J.C."/>
            <person name="Nielsen K.F."/>
            <person name="Lyhne E.K."/>
            <person name="Kogle M.E."/>
            <person name="Kuo A."/>
            <person name="Riley R."/>
            <person name="Clum A."/>
            <person name="Nolan M."/>
            <person name="Lipzen A."/>
            <person name="Salamov A."/>
            <person name="Henrissat B."/>
            <person name="Wiebenga A."/>
            <person name="De Vries R.P."/>
            <person name="Grigoriev I.V."/>
            <person name="Mortensen U.H."/>
            <person name="Andersen M.R."/>
            <person name="Baker S.E."/>
        </authorList>
    </citation>
    <scope>NUCLEOTIDE SEQUENCE [LARGE SCALE GENOMIC DNA]</scope>
    <source>
        <strain evidence="2 3">CBS 117.55</strain>
    </source>
</reference>
<protein>
    <submittedName>
        <fullName evidence="2">Uncharacterized protein</fullName>
    </submittedName>
</protein>
<evidence type="ECO:0000313" key="2">
    <source>
        <dbReference type="EMBL" id="PWY84779.1"/>
    </source>
</evidence>
<dbReference type="GeneID" id="37061561"/>
<feature type="region of interest" description="Disordered" evidence="1">
    <location>
        <begin position="157"/>
        <end position="232"/>
    </location>
</feature>
<feature type="compositionally biased region" description="Basic and acidic residues" evidence="1">
    <location>
        <begin position="157"/>
        <end position="167"/>
    </location>
</feature>
<comment type="caution">
    <text evidence="2">The sequence shown here is derived from an EMBL/GenBank/DDBJ whole genome shotgun (WGS) entry which is preliminary data.</text>
</comment>
<dbReference type="EMBL" id="MSFL01000009">
    <property type="protein sequence ID" value="PWY84779.1"/>
    <property type="molecule type" value="Genomic_DNA"/>
</dbReference>
<name>A0A317WES4_9EURO</name>
<gene>
    <name evidence="2" type="ORF">BO70DRAFT_289705</name>
</gene>
<sequence>NSVGLCGTRHRLYDDAQDPRVVFMPEDLEFFIRFEVRDRARRREAGLPVSARNVPSAETFRAYQVSQGRISGEAVGGMYDRYILEERWANQLRITQTAEWHGDPMAAIRRAILVIGSTRIQQLPITTVHQLQVLRDLYFRDDEMAIENFYGLKPEKLPGDSESIKEEEKEEEESVKGKRKPSPSSQNTGGDASHKRLSLDMQNKTRWMFGPESTTSDNVQKYIPILRGPGRV</sequence>
<evidence type="ECO:0000256" key="1">
    <source>
        <dbReference type="SAM" id="MobiDB-lite"/>
    </source>
</evidence>
<dbReference type="AlphaFoldDB" id="A0A317WES4"/>
<dbReference type="VEuPathDB" id="FungiDB:BO70DRAFT_289705"/>
<keyword evidence="3" id="KW-1185">Reference proteome</keyword>
<dbReference type="Proteomes" id="UP000247233">
    <property type="component" value="Unassembled WGS sequence"/>
</dbReference>
<feature type="non-terminal residue" evidence="2">
    <location>
        <position position="1"/>
    </location>
</feature>
<evidence type="ECO:0000313" key="3">
    <source>
        <dbReference type="Proteomes" id="UP000247233"/>
    </source>
</evidence>
<dbReference type="STRING" id="1448321.A0A317WES4"/>